<dbReference type="CDD" id="cd05930">
    <property type="entry name" value="A_NRPS"/>
    <property type="match status" value="1"/>
</dbReference>
<dbReference type="Gene3D" id="3.40.50.12780">
    <property type="entry name" value="N-terminal domain of ligase-like"/>
    <property type="match status" value="1"/>
</dbReference>
<accession>A0ABW8C7U7</accession>
<dbReference type="PANTHER" id="PTHR45527">
    <property type="entry name" value="NONRIBOSOMAL PEPTIDE SYNTHETASE"/>
    <property type="match status" value="1"/>
</dbReference>
<dbReference type="PROSITE" id="PS50075">
    <property type="entry name" value="CARRIER"/>
    <property type="match status" value="1"/>
</dbReference>
<dbReference type="SUPFAM" id="SSF56801">
    <property type="entry name" value="Acetyl-CoA synthetase-like"/>
    <property type="match status" value="1"/>
</dbReference>
<dbReference type="InterPro" id="IPR000873">
    <property type="entry name" value="AMP-dep_synth/lig_dom"/>
</dbReference>
<organism evidence="4 5">
    <name type="scientific">Streptomyces fildesensis</name>
    <dbReference type="NCBI Taxonomy" id="375757"/>
    <lineage>
        <taxon>Bacteria</taxon>
        <taxon>Bacillati</taxon>
        <taxon>Actinomycetota</taxon>
        <taxon>Actinomycetes</taxon>
        <taxon>Kitasatosporales</taxon>
        <taxon>Streptomycetaceae</taxon>
        <taxon>Streptomyces</taxon>
    </lineage>
</organism>
<dbReference type="Pfam" id="PF13193">
    <property type="entry name" value="AMP-binding_C"/>
    <property type="match status" value="1"/>
</dbReference>
<dbReference type="SMART" id="SM00823">
    <property type="entry name" value="PKS_PP"/>
    <property type="match status" value="1"/>
</dbReference>
<dbReference type="Pfam" id="PF00501">
    <property type="entry name" value="AMP-binding"/>
    <property type="match status" value="1"/>
</dbReference>
<gene>
    <name evidence="4" type="ORF">ACIGXA_15235</name>
</gene>
<dbReference type="Gene3D" id="3.30.300.30">
    <property type="match status" value="1"/>
</dbReference>
<keyword evidence="5" id="KW-1185">Reference proteome</keyword>
<evidence type="ECO:0000259" key="3">
    <source>
        <dbReference type="PROSITE" id="PS50075"/>
    </source>
</evidence>
<evidence type="ECO:0000256" key="1">
    <source>
        <dbReference type="ARBA" id="ARBA00022450"/>
    </source>
</evidence>
<dbReference type="EMBL" id="JBITYG010000004">
    <property type="protein sequence ID" value="MFI9101867.1"/>
    <property type="molecule type" value="Genomic_DNA"/>
</dbReference>
<dbReference type="Proteomes" id="UP001614394">
    <property type="component" value="Unassembled WGS sequence"/>
</dbReference>
<evidence type="ECO:0000313" key="4">
    <source>
        <dbReference type="EMBL" id="MFI9101867.1"/>
    </source>
</evidence>
<dbReference type="Pfam" id="PF00550">
    <property type="entry name" value="PP-binding"/>
    <property type="match status" value="1"/>
</dbReference>
<proteinExistence type="predicted"/>
<comment type="caution">
    <text evidence="4">The sequence shown here is derived from an EMBL/GenBank/DDBJ whole genome shotgun (WGS) entry which is preliminary data.</text>
</comment>
<feature type="domain" description="Carrier" evidence="3">
    <location>
        <begin position="558"/>
        <end position="633"/>
    </location>
</feature>
<dbReference type="InterPro" id="IPR045851">
    <property type="entry name" value="AMP-bd_C_sf"/>
</dbReference>
<dbReference type="InterPro" id="IPR020806">
    <property type="entry name" value="PKS_PP-bd"/>
</dbReference>
<name>A0ABW8C7U7_9ACTN</name>
<dbReference type="InterPro" id="IPR025110">
    <property type="entry name" value="AMP-bd_C"/>
</dbReference>
<evidence type="ECO:0000313" key="5">
    <source>
        <dbReference type="Proteomes" id="UP001614394"/>
    </source>
</evidence>
<dbReference type="InterPro" id="IPR042099">
    <property type="entry name" value="ANL_N_sf"/>
</dbReference>
<dbReference type="RefSeq" id="WP_399648802.1">
    <property type="nucleotide sequence ID" value="NZ_JBITYG010000004.1"/>
</dbReference>
<dbReference type="InterPro" id="IPR036736">
    <property type="entry name" value="ACP-like_sf"/>
</dbReference>
<sequence length="641" mass="67027">MTNTLITDMNTDATTTGAPTLLPSVAHGAALPATAASGVLSRFEDWVRSSPQAPAVVDGDHTWSYRQLDQAADEVIRALDGRVRAGDIVGVCLDRSAALAVTAIALARLGAVYLPLGPRPGERRIGAVTEDVAVVCLIGDPAVLPARHRDAERIELPLPAEGTNAAATVVAAFAPPAAGARPAPPEAFYAVLTSGSTGRPKALAVAEPALSTLLDWYRAETGLAPGDRQSLLIGVAFDPHVLELWAGLTSGAALVPAPDAVRWDPAELTDWWRDAAVTVCVAATPMAEPVLDRPWPQDLPLRHLVVGGDRMRRRPGQDVTATVHNAYGPAEATVITTTHAMRPTDSEPDDATAPPIGSPLPGTTVVVAGQDGRIAARGETGELLIGGACLAIGYLDPELTARRFTAPPEGLDAPGANRFYRTGDRVRMLDDGRLEFLGRLDDQVKISGVRIEPAEVEAAFEQDPAVRSAVVTAPRSADGRTRLVAFVLPSAGAAPTADTLLSAVRVWLPEQAVPSTVRIVDTFPLDANGKVDRAALLAGETAEAAASVATSGSARPDDTATDSERLVLRVVRDLLDRPDAALEDDFTAVGGTSIIAARLLAAIERETGTRLRAPEVLRQPDLRAVAAVLDKRRAAASPAVA</sequence>
<evidence type="ECO:0000256" key="2">
    <source>
        <dbReference type="ARBA" id="ARBA00022553"/>
    </source>
</evidence>
<protein>
    <submittedName>
        <fullName evidence="4">Non-ribosomal peptide synthetase</fullName>
    </submittedName>
</protein>
<keyword evidence="2" id="KW-0597">Phosphoprotein</keyword>
<dbReference type="SUPFAM" id="SSF47336">
    <property type="entry name" value="ACP-like"/>
    <property type="match status" value="1"/>
</dbReference>
<dbReference type="PANTHER" id="PTHR45527:SF1">
    <property type="entry name" value="FATTY ACID SYNTHASE"/>
    <property type="match status" value="1"/>
</dbReference>
<reference evidence="4 5" key="1">
    <citation type="submission" date="2024-10" db="EMBL/GenBank/DDBJ databases">
        <title>The Natural Products Discovery Center: Release of the First 8490 Sequenced Strains for Exploring Actinobacteria Biosynthetic Diversity.</title>
        <authorList>
            <person name="Kalkreuter E."/>
            <person name="Kautsar S.A."/>
            <person name="Yang D."/>
            <person name="Bader C.D."/>
            <person name="Teijaro C.N."/>
            <person name="Fluegel L."/>
            <person name="Davis C.M."/>
            <person name="Simpson J.R."/>
            <person name="Lauterbach L."/>
            <person name="Steele A.D."/>
            <person name="Gui C."/>
            <person name="Meng S."/>
            <person name="Li G."/>
            <person name="Viehrig K."/>
            <person name="Ye F."/>
            <person name="Su P."/>
            <person name="Kiefer A.F."/>
            <person name="Nichols A."/>
            <person name="Cepeda A.J."/>
            <person name="Yan W."/>
            <person name="Fan B."/>
            <person name="Jiang Y."/>
            <person name="Adhikari A."/>
            <person name="Zheng C.-J."/>
            <person name="Schuster L."/>
            <person name="Cowan T.M."/>
            <person name="Smanski M.J."/>
            <person name="Chevrette M.G."/>
            <person name="De Carvalho L.P.S."/>
            <person name="Shen B."/>
        </authorList>
    </citation>
    <scope>NUCLEOTIDE SEQUENCE [LARGE SCALE GENOMIC DNA]</scope>
    <source>
        <strain evidence="4 5">NPDC053399</strain>
    </source>
</reference>
<keyword evidence="1" id="KW-0596">Phosphopantetheine</keyword>
<dbReference type="InterPro" id="IPR009081">
    <property type="entry name" value="PP-bd_ACP"/>
</dbReference>
<dbReference type="Gene3D" id="1.10.1200.10">
    <property type="entry name" value="ACP-like"/>
    <property type="match status" value="1"/>
</dbReference>